<keyword evidence="10" id="KW-1185">Reference proteome</keyword>
<dbReference type="AlphaFoldDB" id="A0A2C6KGN1"/>
<dbReference type="PANTHER" id="PTHR12708:SF0">
    <property type="entry name" value="DNA POLYMERASE EPSILON SUBUNIT 2"/>
    <property type="match status" value="1"/>
</dbReference>
<evidence type="ECO:0000313" key="10">
    <source>
        <dbReference type="Proteomes" id="UP000221165"/>
    </source>
</evidence>
<comment type="similarity">
    <text evidence="2">Belongs to the DNA polymerase epsilon subunit B family.</text>
</comment>
<reference evidence="9 10" key="1">
    <citation type="journal article" date="2017" name="Int. J. Parasitol.">
        <title>The genome of the protozoan parasite Cystoisospora suis and a reverse vaccinology approach to identify vaccine candidates.</title>
        <authorList>
            <person name="Palmieri N."/>
            <person name="Shrestha A."/>
            <person name="Ruttkowski B."/>
            <person name="Beck T."/>
            <person name="Vogl C."/>
            <person name="Tomley F."/>
            <person name="Blake D.P."/>
            <person name="Joachim A."/>
        </authorList>
    </citation>
    <scope>NUCLEOTIDE SEQUENCE [LARGE SCALE GENOMIC DNA]</scope>
    <source>
        <strain evidence="9 10">Wien I</strain>
    </source>
</reference>
<evidence type="ECO:0000256" key="5">
    <source>
        <dbReference type="ARBA" id="ARBA00023242"/>
    </source>
</evidence>
<feature type="compositionally biased region" description="Basic and acidic residues" evidence="7">
    <location>
        <begin position="418"/>
        <end position="433"/>
    </location>
</feature>
<evidence type="ECO:0000259" key="8">
    <source>
        <dbReference type="Pfam" id="PF04042"/>
    </source>
</evidence>
<accession>A0A2C6KGN1</accession>
<organism evidence="9 10">
    <name type="scientific">Cystoisospora suis</name>
    <dbReference type="NCBI Taxonomy" id="483139"/>
    <lineage>
        <taxon>Eukaryota</taxon>
        <taxon>Sar</taxon>
        <taxon>Alveolata</taxon>
        <taxon>Apicomplexa</taxon>
        <taxon>Conoidasida</taxon>
        <taxon>Coccidia</taxon>
        <taxon>Eucoccidiorida</taxon>
        <taxon>Eimeriorina</taxon>
        <taxon>Sarcocystidae</taxon>
        <taxon>Cystoisospora</taxon>
    </lineage>
</organism>
<dbReference type="InterPro" id="IPR016266">
    <property type="entry name" value="POLE2"/>
</dbReference>
<keyword evidence="3" id="KW-0235">DNA replication</keyword>
<dbReference type="GO" id="GO:0006261">
    <property type="term" value="P:DNA-templated DNA replication"/>
    <property type="evidence" value="ECO:0007669"/>
    <property type="project" value="InterPro"/>
</dbReference>
<proteinExistence type="inferred from homology"/>
<feature type="compositionally biased region" description="Basic and acidic residues" evidence="7">
    <location>
        <begin position="352"/>
        <end position="362"/>
    </location>
</feature>
<dbReference type="PANTHER" id="PTHR12708">
    <property type="entry name" value="DNA POLYMERASE EPSILON SUBUNIT B"/>
    <property type="match status" value="1"/>
</dbReference>
<evidence type="ECO:0000256" key="2">
    <source>
        <dbReference type="ARBA" id="ARBA00009560"/>
    </source>
</evidence>
<dbReference type="RefSeq" id="XP_067924868.1">
    <property type="nucleotide sequence ID" value="XM_068063155.1"/>
</dbReference>
<evidence type="ECO:0000256" key="4">
    <source>
        <dbReference type="ARBA" id="ARBA00023125"/>
    </source>
</evidence>
<dbReference type="OrthoDB" id="10254730at2759"/>
<evidence type="ECO:0000256" key="6">
    <source>
        <dbReference type="ARBA" id="ARBA00032930"/>
    </source>
</evidence>
<feature type="region of interest" description="Disordered" evidence="7">
    <location>
        <begin position="352"/>
        <end position="453"/>
    </location>
</feature>
<dbReference type="GO" id="GO:0042276">
    <property type="term" value="P:error-prone translesion synthesis"/>
    <property type="evidence" value="ECO:0007669"/>
    <property type="project" value="TreeGrafter"/>
</dbReference>
<evidence type="ECO:0000256" key="7">
    <source>
        <dbReference type="SAM" id="MobiDB-lite"/>
    </source>
</evidence>
<dbReference type="Proteomes" id="UP000221165">
    <property type="component" value="Unassembled WGS sequence"/>
</dbReference>
<dbReference type="InterPro" id="IPR007185">
    <property type="entry name" value="DNA_pol_a/d/e_bsu"/>
</dbReference>
<dbReference type="VEuPathDB" id="ToxoDB:CSUI_002957"/>
<name>A0A2C6KGN1_9APIC</name>
<keyword evidence="5" id="KW-0539">Nucleus</keyword>
<evidence type="ECO:0000313" key="9">
    <source>
        <dbReference type="EMBL" id="PHJ23191.1"/>
    </source>
</evidence>
<comment type="caution">
    <text evidence="9">The sequence shown here is derived from an EMBL/GenBank/DDBJ whole genome shotgun (WGS) entry which is preliminary data.</text>
</comment>
<feature type="domain" description="DNA polymerase alpha/delta/epsilon subunit B" evidence="8">
    <location>
        <begin position="472"/>
        <end position="627"/>
    </location>
</feature>
<evidence type="ECO:0000256" key="1">
    <source>
        <dbReference type="ARBA" id="ARBA00004123"/>
    </source>
</evidence>
<evidence type="ECO:0000256" key="3">
    <source>
        <dbReference type="ARBA" id="ARBA00022705"/>
    </source>
</evidence>
<gene>
    <name evidence="9" type="ORF">CSUI_002957</name>
</gene>
<feature type="compositionally biased region" description="Basic and acidic residues" evidence="7">
    <location>
        <begin position="370"/>
        <end position="401"/>
    </location>
</feature>
<dbReference type="Pfam" id="PF04042">
    <property type="entry name" value="DNA_pol_E_B"/>
    <property type="match status" value="1"/>
</dbReference>
<dbReference type="GO" id="GO:0008622">
    <property type="term" value="C:epsilon DNA polymerase complex"/>
    <property type="evidence" value="ECO:0007669"/>
    <property type="project" value="InterPro"/>
</dbReference>
<protein>
    <recommendedName>
        <fullName evidence="6">DNA polymerase II subunit 2</fullName>
    </recommendedName>
</protein>
<keyword evidence="4" id="KW-0238">DNA-binding</keyword>
<sequence length="678" mass="76640">MELAILAYRREDRRRREREARRSLDHRKGGGVFIHSAMTDVHPFSYDATKQRFQSTPLQPASLSSLGKLSCDSTVIGDMYNRRFHVLHERCQLHPLLSLHGRDASDGGLSEGGGGRSAAAGGGGGTAYIFRNEEDHDEDHLNHTANRKRVVCDVDAASRRSGHRQLLLGVLGRDANKDLALQGLFSDVRLKFEKDCIPRPGLFLEGHIVLADGCFKEKDDDFFHVCDLSHPPRYPCSDRLSLDCSSSSSSLYGGDDENMKMSGRDLQDEVNEDRMDGEDFFSFSGDTFISKQQGSSMFGGLLTLSQLEALKTWREVEEEKEEDSQAIQEKEEDMNEKLLRIFGVGEGWKNLASREGHRKEEEKDGDDGDKENHLVGDSRRRTREREEHEGGDQERGGRSREGGGGGNRKGREEEGEGEREGRQERYLERRVDDDMGAGNKREEEEEEEEEQRDPMAWVIISECHFDQTVDLRLLESIFSSCHFVFVPGPEDPCFARESLPRLPLTPPFTSDFQQRLEHLIPACKGKIFFTTSPCRIRHFTSSMIFFRHDVFKALSRDALSTKRGNKQGNNTSSSSPSFSVADMLYNTIVGQAHLCPMTADHRLIKHRDQSLGLFPMPDLVFVCDKSAPPMTKTDPNLPKEFIFANADSPFSVSRSFYIYEMSSHRLTKYCVPTGEGEK</sequence>
<dbReference type="EMBL" id="MIGC01001243">
    <property type="protein sequence ID" value="PHJ23191.1"/>
    <property type="molecule type" value="Genomic_DNA"/>
</dbReference>
<comment type="subcellular location">
    <subcellularLocation>
        <location evidence="1">Nucleus</location>
    </subcellularLocation>
</comment>
<dbReference type="GeneID" id="94426366"/>
<dbReference type="GO" id="GO:0003677">
    <property type="term" value="F:DNA binding"/>
    <property type="evidence" value="ECO:0007669"/>
    <property type="project" value="UniProtKB-KW"/>
</dbReference>